<dbReference type="Proteomes" id="UP001156670">
    <property type="component" value="Unassembled WGS sequence"/>
</dbReference>
<name>A0ABQ5XMK0_9GAMM</name>
<evidence type="ECO:0008006" key="3">
    <source>
        <dbReference type="Google" id="ProtNLM"/>
    </source>
</evidence>
<reference evidence="2" key="1">
    <citation type="journal article" date="2019" name="Int. J. Syst. Evol. Microbiol.">
        <title>The Global Catalogue of Microorganisms (GCM) 10K type strain sequencing project: providing services to taxonomists for standard genome sequencing and annotation.</title>
        <authorList>
            <consortium name="The Broad Institute Genomics Platform"/>
            <consortium name="The Broad Institute Genome Sequencing Center for Infectious Disease"/>
            <person name="Wu L."/>
            <person name="Ma J."/>
        </authorList>
    </citation>
    <scope>NUCLEOTIDE SEQUENCE [LARGE SCALE GENOMIC DNA]</scope>
    <source>
        <strain evidence="2">NBRC 111980</strain>
    </source>
</reference>
<protein>
    <recommendedName>
        <fullName evidence="3">Aldo/keto reductase</fullName>
    </recommendedName>
</protein>
<dbReference type="EMBL" id="BSOB01000005">
    <property type="protein sequence ID" value="GLQ91639.1"/>
    <property type="molecule type" value="Genomic_DNA"/>
</dbReference>
<proteinExistence type="predicted"/>
<sequence length="59" mass="6016">MQTNERFGDLGGQFSLGDRSVKRLGYGAMQLAGSGVFGAPSDHEAALAVPGTLSTAPGY</sequence>
<gene>
    <name evidence="1" type="ORF">GCM10007901_05890</name>
</gene>
<comment type="caution">
    <text evidence="1">The sequence shown here is derived from an EMBL/GenBank/DDBJ whole genome shotgun (WGS) entry which is preliminary data.</text>
</comment>
<organism evidence="1 2">
    <name type="scientific">Dyella acidisoli</name>
    <dbReference type="NCBI Taxonomy" id="1867834"/>
    <lineage>
        <taxon>Bacteria</taxon>
        <taxon>Pseudomonadati</taxon>
        <taxon>Pseudomonadota</taxon>
        <taxon>Gammaproteobacteria</taxon>
        <taxon>Lysobacterales</taxon>
        <taxon>Rhodanobacteraceae</taxon>
        <taxon>Dyella</taxon>
    </lineage>
</organism>
<evidence type="ECO:0000313" key="1">
    <source>
        <dbReference type="EMBL" id="GLQ91639.1"/>
    </source>
</evidence>
<accession>A0ABQ5XMK0</accession>
<evidence type="ECO:0000313" key="2">
    <source>
        <dbReference type="Proteomes" id="UP001156670"/>
    </source>
</evidence>
<keyword evidence="2" id="KW-1185">Reference proteome</keyword>